<proteinExistence type="predicted"/>
<evidence type="ECO:0008006" key="4">
    <source>
        <dbReference type="Google" id="ProtNLM"/>
    </source>
</evidence>
<gene>
    <name evidence="2" type="ORF">GCM10008955_37240</name>
</gene>
<sequence>MQSIYGSPSARQTLPLLSRVAALALLGLSLSYNVLFLVFGNGFTPVMLTIPIFAVLALVVASGWKWAPIVAGTLSVVLLLPELPLWRGHFADETGVFLINVVFNPVLFVVAIVTSFGAGLQNLRGSHEEPAWLLGLLTAALGLVLTGTAFGIFLRG</sequence>
<dbReference type="Proteomes" id="UP000647587">
    <property type="component" value="Unassembled WGS sequence"/>
</dbReference>
<feature type="transmembrane region" description="Helical" evidence="1">
    <location>
        <begin position="69"/>
        <end position="86"/>
    </location>
</feature>
<dbReference type="RefSeq" id="WP_189011488.1">
    <property type="nucleotide sequence ID" value="NZ_BMPP01000021.1"/>
</dbReference>
<evidence type="ECO:0000313" key="3">
    <source>
        <dbReference type="Proteomes" id="UP000647587"/>
    </source>
</evidence>
<feature type="transmembrane region" description="Helical" evidence="1">
    <location>
        <begin position="20"/>
        <end position="39"/>
    </location>
</feature>
<keyword evidence="3" id="KW-1185">Reference proteome</keyword>
<keyword evidence="1" id="KW-0812">Transmembrane</keyword>
<name>A0ABQ2F4T0_9DEIO</name>
<evidence type="ECO:0000256" key="1">
    <source>
        <dbReference type="SAM" id="Phobius"/>
    </source>
</evidence>
<dbReference type="EMBL" id="BMPP01000021">
    <property type="protein sequence ID" value="GGK40019.1"/>
    <property type="molecule type" value="Genomic_DNA"/>
</dbReference>
<keyword evidence="1" id="KW-1133">Transmembrane helix</keyword>
<keyword evidence="1" id="KW-0472">Membrane</keyword>
<feature type="transmembrane region" description="Helical" evidence="1">
    <location>
        <begin position="46"/>
        <end position="63"/>
    </location>
</feature>
<reference evidence="3" key="1">
    <citation type="journal article" date="2019" name="Int. J. Syst. Evol. Microbiol.">
        <title>The Global Catalogue of Microorganisms (GCM) 10K type strain sequencing project: providing services to taxonomists for standard genome sequencing and annotation.</title>
        <authorList>
            <consortium name="The Broad Institute Genomics Platform"/>
            <consortium name="The Broad Institute Genome Sequencing Center for Infectious Disease"/>
            <person name="Wu L."/>
            <person name="Ma J."/>
        </authorList>
    </citation>
    <scope>NUCLEOTIDE SEQUENCE [LARGE SCALE GENOMIC DNA]</scope>
    <source>
        <strain evidence="3">JCM 30331</strain>
    </source>
</reference>
<organism evidence="2 3">
    <name type="scientific">Deinococcus malanensis</name>
    <dbReference type="NCBI Taxonomy" id="1706855"/>
    <lineage>
        <taxon>Bacteria</taxon>
        <taxon>Thermotogati</taxon>
        <taxon>Deinococcota</taxon>
        <taxon>Deinococci</taxon>
        <taxon>Deinococcales</taxon>
        <taxon>Deinococcaceae</taxon>
        <taxon>Deinococcus</taxon>
    </lineage>
</organism>
<comment type="caution">
    <text evidence="2">The sequence shown here is derived from an EMBL/GenBank/DDBJ whole genome shotgun (WGS) entry which is preliminary data.</text>
</comment>
<feature type="transmembrane region" description="Helical" evidence="1">
    <location>
        <begin position="132"/>
        <end position="154"/>
    </location>
</feature>
<protein>
    <recommendedName>
        <fullName evidence="4">Histidine kinase</fullName>
    </recommendedName>
</protein>
<evidence type="ECO:0000313" key="2">
    <source>
        <dbReference type="EMBL" id="GGK40019.1"/>
    </source>
</evidence>
<accession>A0ABQ2F4T0</accession>
<feature type="transmembrane region" description="Helical" evidence="1">
    <location>
        <begin position="98"/>
        <end position="120"/>
    </location>
</feature>